<evidence type="ECO:0000256" key="1">
    <source>
        <dbReference type="SAM" id="MobiDB-lite"/>
    </source>
</evidence>
<gene>
    <name evidence="4" type="ORF">Pan216_08030</name>
</gene>
<evidence type="ECO:0000313" key="4">
    <source>
        <dbReference type="EMBL" id="QDU59967.1"/>
    </source>
</evidence>
<dbReference type="PANTHER" id="PTHR35889:SF3">
    <property type="entry name" value="F-BOX DOMAIN-CONTAINING PROTEIN"/>
    <property type="match status" value="1"/>
</dbReference>
<dbReference type="Pfam" id="PF07583">
    <property type="entry name" value="PSCyt2"/>
    <property type="match status" value="1"/>
</dbReference>
<dbReference type="OrthoDB" id="230396at2"/>
<dbReference type="InterPro" id="IPR011444">
    <property type="entry name" value="DUF1549"/>
</dbReference>
<dbReference type="Pfam" id="PF07587">
    <property type="entry name" value="PSD1"/>
    <property type="match status" value="1"/>
</dbReference>
<organism evidence="4 5">
    <name type="scientific">Kolteria novifilia</name>
    <dbReference type="NCBI Taxonomy" id="2527975"/>
    <lineage>
        <taxon>Bacteria</taxon>
        <taxon>Pseudomonadati</taxon>
        <taxon>Planctomycetota</taxon>
        <taxon>Planctomycetia</taxon>
        <taxon>Kolteriales</taxon>
        <taxon>Kolteriaceae</taxon>
        <taxon>Kolteria</taxon>
    </lineage>
</organism>
<reference evidence="4 5" key="1">
    <citation type="submission" date="2019-02" db="EMBL/GenBank/DDBJ databases">
        <title>Deep-cultivation of Planctomycetes and their phenomic and genomic characterization uncovers novel biology.</title>
        <authorList>
            <person name="Wiegand S."/>
            <person name="Jogler M."/>
            <person name="Boedeker C."/>
            <person name="Pinto D."/>
            <person name="Vollmers J."/>
            <person name="Rivas-Marin E."/>
            <person name="Kohn T."/>
            <person name="Peeters S.H."/>
            <person name="Heuer A."/>
            <person name="Rast P."/>
            <person name="Oberbeckmann S."/>
            <person name="Bunk B."/>
            <person name="Jeske O."/>
            <person name="Meyerdierks A."/>
            <person name="Storesund J.E."/>
            <person name="Kallscheuer N."/>
            <person name="Luecker S."/>
            <person name="Lage O.M."/>
            <person name="Pohl T."/>
            <person name="Merkel B.J."/>
            <person name="Hornburger P."/>
            <person name="Mueller R.-W."/>
            <person name="Bruemmer F."/>
            <person name="Labrenz M."/>
            <person name="Spormann A.M."/>
            <person name="Op den Camp H."/>
            <person name="Overmann J."/>
            <person name="Amann R."/>
            <person name="Jetten M.S.M."/>
            <person name="Mascher T."/>
            <person name="Medema M.H."/>
            <person name="Devos D.P."/>
            <person name="Kaster A.-K."/>
            <person name="Ovreas L."/>
            <person name="Rohde M."/>
            <person name="Galperin M.Y."/>
            <person name="Jogler C."/>
        </authorList>
    </citation>
    <scope>NUCLEOTIDE SEQUENCE [LARGE SCALE GENOMIC DNA]</scope>
    <source>
        <strain evidence="4 5">Pan216</strain>
    </source>
</reference>
<feature type="region of interest" description="Disordered" evidence="1">
    <location>
        <begin position="727"/>
        <end position="751"/>
    </location>
</feature>
<accession>A0A518AZ08</accession>
<dbReference type="EMBL" id="CP036279">
    <property type="protein sequence ID" value="QDU59967.1"/>
    <property type="molecule type" value="Genomic_DNA"/>
</dbReference>
<evidence type="ECO:0000259" key="3">
    <source>
        <dbReference type="Pfam" id="PF07587"/>
    </source>
</evidence>
<name>A0A518AZ08_9BACT</name>
<feature type="domain" description="DUF1549" evidence="2">
    <location>
        <begin position="349"/>
        <end position="531"/>
    </location>
</feature>
<sequence>MRLAKMTSALQCSRPIVRLRMSLLPWLGMFVALVLPGTSRSAPGDVATVPAVSSMRFDLKDGRIVGRDGRIQLLVTGSDPSGRAYDLTRDLDYRVEPKGIVEVDKTGYVRPMSDGEVTVVARTPSGVEAQTKLVVSDVKADEPPSFHRRIMPILDKYGCTSCHGTPRGQNGFKLSLFGFDPQADYRALVKELGGRRISRYVPEESLILLKATASISHGGAKRFARDSDAHGLLVDWIGSGAPYGETSDGEITRIEVLPRDRVMDPEQSQQLRVIAHFANGDVEDMTRLAKFHSNDETLAEVSHRGVVSTHDLRGDFAVTVSLREHVGVFRGTIPFGYASDGFPEPRNFIDKHVFARLKYLGMPPSAPCTDLEFLRRVTIDLAGRLPTLAEIQQFEADKSEDKRDRLIDRLLAGDDYAKYFANKWSLILRNHQKGRERKRGSFSFHHWVVESFRNNRPYDEFVREIVTASGDVTQNPPATWYQEVITPEDSVENLCQLFLGVRITCARCHHHPFERWSQKDYYSLAAFFARVGRKPNIHGDKFFENRIHHKRGTATYKHPNTGEVLKPTVLGGSPLEIAPDDDPRELLAEWLVDPENPFFATVLVNRYWNHFFGMGIVDPIDDLRDTNPPSNPELLEALREHFVKSGFDLKALIREICRSKTYQLSAKPNEFNLEDSSSFSRFQPRRMNAEVLLDAIDQIAENKTNFSGMPRSVRAIELPDSSTGGSEFLELFGRPNASSPSESERSQESDLRQSLFLLTSTGLEGKLASNSGTAARLAKDAKRSDEEKLRELYLRAYGRPPRPEEMEIAKAHIESFGKDKKKAYEGLLWAIINTKEFMYNH</sequence>
<evidence type="ECO:0008006" key="6">
    <source>
        <dbReference type="Google" id="ProtNLM"/>
    </source>
</evidence>
<evidence type="ECO:0000313" key="5">
    <source>
        <dbReference type="Proteomes" id="UP000317093"/>
    </source>
</evidence>
<dbReference type="PANTHER" id="PTHR35889">
    <property type="entry name" value="CYCLOINULO-OLIGOSACCHARIDE FRUCTANOTRANSFERASE-RELATED"/>
    <property type="match status" value="1"/>
</dbReference>
<feature type="domain" description="DUF1553" evidence="3">
    <location>
        <begin position="584"/>
        <end position="812"/>
    </location>
</feature>
<keyword evidence="5" id="KW-1185">Reference proteome</keyword>
<dbReference type="InterPro" id="IPR022655">
    <property type="entry name" value="DUF1553"/>
</dbReference>
<dbReference type="Proteomes" id="UP000317093">
    <property type="component" value="Chromosome"/>
</dbReference>
<protein>
    <recommendedName>
        <fullName evidence="6">Bacterial Ig-like domain (Group 2)</fullName>
    </recommendedName>
</protein>
<evidence type="ECO:0000259" key="2">
    <source>
        <dbReference type="Pfam" id="PF07583"/>
    </source>
</evidence>
<dbReference type="AlphaFoldDB" id="A0A518AZ08"/>
<dbReference type="Gene3D" id="2.60.40.1080">
    <property type="match status" value="2"/>
</dbReference>
<proteinExistence type="predicted"/>
<dbReference type="RefSeq" id="WP_145255072.1">
    <property type="nucleotide sequence ID" value="NZ_CP036279.1"/>
</dbReference>
<feature type="compositionally biased region" description="Basic and acidic residues" evidence="1">
    <location>
        <begin position="742"/>
        <end position="751"/>
    </location>
</feature>
<dbReference type="KEGG" id="knv:Pan216_08030"/>